<dbReference type="InterPro" id="IPR011990">
    <property type="entry name" value="TPR-like_helical_dom_sf"/>
</dbReference>
<dbReference type="Proteomes" id="UP000560658">
    <property type="component" value="Unassembled WGS sequence"/>
</dbReference>
<comment type="caution">
    <text evidence="8">The sequence shown here is derived from an EMBL/GenBank/DDBJ whole genome shotgun (WGS) entry which is preliminary data.</text>
</comment>
<evidence type="ECO:0000256" key="5">
    <source>
        <dbReference type="ARBA" id="ARBA00023237"/>
    </source>
</evidence>
<dbReference type="Pfam" id="PF07980">
    <property type="entry name" value="SusD_RagB"/>
    <property type="match status" value="1"/>
</dbReference>
<dbReference type="SUPFAM" id="SSF48452">
    <property type="entry name" value="TPR-like"/>
    <property type="match status" value="1"/>
</dbReference>
<reference evidence="8" key="1">
    <citation type="submission" date="2020-08" db="EMBL/GenBank/DDBJ databases">
        <title>Genomic Encyclopedia of Type Strains, Phase IV (KMG-IV): sequencing the most valuable type-strain genomes for metagenomic binning, comparative biology and taxonomic classification.</title>
        <authorList>
            <person name="Goeker M."/>
        </authorList>
    </citation>
    <scope>NUCLEOTIDE SEQUENCE [LARGE SCALE GENOMIC DNA]</scope>
    <source>
        <strain evidence="8">DSM 105720</strain>
    </source>
</reference>
<gene>
    <name evidence="8" type="ORF">GGR06_000656</name>
</gene>
<evidence type="ECO:0000256" key="4">
    <source>
        <dbReference type="ARBA" id="ARBA00023136"/>
    </source>
</evidence>
<dbReference type="RefSeq" id="WP_044161192.1">
    <property type="nucleotide sequence ID" value="NZ_JACIER010000002.1"/>
</dbReference>
<organism evidence="8 9">
    <name type="scientific">Bacteroides reticulotermitis</name>
    <dbReference type="NCBI Taxonomy" id="1133319"/>
    <lineage>
        <taxon>Bacteria</taxon>
        <taxon>Pseudomonadati</taxon>
        <taxon>Bacteroidota</taxon>
        <taxon>Bacteroidia</taxon>
        <taxon>Bacteroidales</taxon>
        <taxon>Bacteroidaceae</taxon>
        <taxon>Bacteroides</taxon>
    </lineage>
</organism>
<feature type="domain" description="SusD-like N-terminal" evidence="7">
    <location>
        <begin position="92"/>
        <end position="213"/>
    </location>
</feature>
<comment type="similarity">
    <text evidence="2">Belongs to the SusD family.</text>
</comment>
<name>A0A840CVK0_9BACE</name>
<comment type="subcellular location">
    <subcellularLocation>
        <location evidence="1">Cell outer membrane</location>
    </subcellularLocation>
</comment>
<dbReference type="GO" id="GO:0009279">
    <property type="term" value="C:cell outer membrane"/>
    <property type="evidence" value="ECO:0007669"/>
    <property type="project" value="UniProtKB-SubCell"/>
</dbReference>
<dbReference type="InterPro" id="IPR033985">
    <property type="entry name" value="SusD-like_N"/>
</dbReference>
<dbReference type="InterPro" id="IPR012944">
    <property type="entry name" value="SusD_RagB_dom"/>
</dbReference>
<evidence type="ECO:0000256" key="1">
    <source>
        <dbReference type="ARBA" id="ARBA00004442"/>
    </source>
</evidence>
<feature type="domain" description="RagB/SusD" evidence="6">
    <location>
        <begin position="309"/>
        <end position="578"/>
    </location>
</feature>
<evidence type="ECO:0008006" key="10">
    <source>
        <dbReference type="Google" id="ProtNLM"/>
    </source>
</evidence>
<sequence length="580" mass="66382">MKLIKLHTILLLAIGISVQSCLDIDPKDQLSETNYWQDPNQFTLFSSQFYGWTHNFKDIVGDGPHCDLRSDLLMTSTLSEYSNGTNTIPSEDKNYTDTYDRIRQVNILLKHAQNFSSPADIKVAVAEAQFFRAYLFFDLVQIYGDAIIVKEPLDINSPELKKAQNSREEVIDFIMQDLQDAIKGLPAYKTLTAAQAGRVSVEAAQAFLSRVALYEGTWQKFRDNKGERTKELLTIAVDAAKEVMGSGIFSLFKSEKLGNFSYKYLFILENTQSNPENITKSGNTEYIFTRRYDEVISPIGFNITQGFLNKAVFMTRKMANLYLTNTGIPVDPTNETMYASMTSEFQNRDNRMQNSMMIAGRPYWGNANGRITWKEDATDLEIAFYKSFEPTSRSGYFCQKWATERKVASGKEGYDYPIIRYAEVLLNYAEAVYELHESEGKADDQAVTDALNLTLNLVRKRVNPTMEGLTVEFAKKHNLNLRTEIRRERTIELIHEGFRMDDLKRWNTAVSEMNQSLLGIKWKGTEFEKKWSDMSNATDAEGCIVMESGRQWSNKNYLYPLPADQLRLNTNLKQNPGWGE</sequence>
<protein>
    <recommendedName>
        <fullName evidence="10">RagB/SusD family nutrient uptake outer membrane protein</fullName>
    </recommendedName>
</protein>
<dbReference type="Pfam" id="PF14322">
    <property type="entry name" value="SusD-like_3"/>
    <property type="match status" value="1"/>
</dbReference>
<dbReference type="PROSITE" id="PS51257">
    <property type="entry name" value="PROKAR_LIPOPROTEIN"/>
    <property type="match status" value="1"/>
</dbReference>
<evidence type="ECO:0000256" key="3">
    <source>
        <dbReference type="ARBA" id="ARBA00022729"/>
    </source>
</evidence>
<accession>A0A840CVK0</accession>
<keyword evidence="4" id="KW-0472">Membrane</keyword>
<evidence type="ECO:0000259" key="6">
    <source>
        <dbReference type="Pfam" id="PF07980"/>
    </source>
</evidence>
<evidence type="ECO:0000313" key="8">
    <source>
        <dbReference type="EMBL" id="MBB4042891.1"/>
    </source>
</evidence>
<evidence type="ECO:0000313" key="9">
    <source>
        <dbReference type="Proteomes" id="UP000560658"/>
    </source>
</evidence>
<evidence type="ECO:0000259" key="7">
    <source>
        <dbReference type="Pfam" id="PF14322"/>
    </source>
</evidence>
<keyword evidence="3" id="KW-0732">Signal</keyword>
<evidence type="ECO:0000256" key="2">
    <source>
        <dbReference type="ARBA" id="ARBA00006275"/>
    </source>
</evidence>
<proteinExistence type="inferred from homology"/>
<dbReference type="AlphaFoldDB" id="A0A840CVK0"/>
<dbReference type="EMBL" id="JACIER010000002">
    <property type="protein sequence ID" value="MBB4042891.1"/>
    <property type="molecule type" value="Genomic_DNA"/>
</dbReference>
<keyword evidence="5" id="KW-0998">Cell outer membrane</keyword>
<dbReference type="Gene3D" id="1.25.40.390">
    <property type="match status" value="1"/>
</dbReference>
<keyword evidence="9" id="KW-1185">Reference proteome</keyword>